<dbReference type="EMBL" id="KQ976641">
    <property type="protein sequence ID" value="KYM78699.1"/>
    <property type="molecule type" value="Genomic_DNA"/>
</dbReference>
<name>A0A195B3C8_9HYME</name>
<dbReference type="PANTHER" id="PTHR37932:SF1">
    <property type="entry name" value="SMALL LYSINE-RICH PROTEIN 1"/>
    <property type="match status" value="1"/>
</dbReference>
<feature type="compositionally biased region" description="Gly residues" evidence="1">
    <location>
        <begin position="70"/>
        <end position="79"/>
    </location>
</feature>
<evidence type="ECO:0008006" key="4">
    <source>
        <dbReference type="Google" id="ProtNLM"/>
    </source>
</evidence>
<dbReference type="InterPro" id="IPR037760">
    <property type="entry name" value="SMKR1"/>
</dbReference>
<feature type="compositionally biased region" description="Low complexity" evidence="1">
    <location>
        <begin position="60"/>
        <end position="69"/>
    </location>
</feature>
<protein>
    <recommendedName>
        <fullName evidence="4">Small lysine-rich protein 1</fullName>
    </recommendedName>
</protein>
<gene>
    <name evidence="2" type="ORF">ALC53_10753</name>
</gene>
<organism evidence="2 3">
    <name type="scientific">Atta colombica</name>
    <dbReference type="NCBI Taxonomy" id="520822"/>
    <lineage>
        <taxon>Eukaryota</taxon>
        <taxon>Metazoa</taxon>
        <taxon>Ecdysozoa</taxon>
        <taxon>Arthropoda</taxon>
        <taxon>Hexapoda</taxon>
        <taxon>Insecta</taxon>
        <taxon>Pterygota</taxon>
        <taxon>Neoptera</taxon>
        <taxon>Endopterygota</taxon>
        <taxon>Hymenoptera</taxon>
        <taxon>Apocrita</taxon>
        <taxon>Aculeata</taxon>
        <taxon>Formicoidea</taxon>
        <taxon>Formicidae</taxon>
        <taxon>Myrmicinae</taxon>
        <taxon>Atta</taxon>
    </lineage>
</organism>
<proteinExistence type="predicted"/>
<keyword evidence="3" id="KW-1185">Reference proteome</keyword>
<sequence>MSSYAAGTLSLPALRGAEQMARNAQPRITHPFVSNSAGRLIKLHQSSTMATSKNKKKAGTKINGKNNGKGTKGSNGGKSKGSKKSRRSGGKARFAMDIFNEEVMENAYYTCHNIMDVLKCRGFPWPEAQKKKGKRKK</sequence>
<accession>A0A195B3C8</accession>
<evidence type="ECO:0000256" key="1">
    <source>
        <dbReference type="SAM" id="MobiDB-lite"/>
    </source>
</evidence>
<dbReference type="PANTHER" id="PTHR37932">
    <property type="entry name" value="SMALL LYSINE-RICH PROTEIN 1"/>
    <property type="match status" value="1"/>
</dbReference>
<dbReference type="STRING" id="520822.A0A195B3C8"/>
<dbReference type="Proteomes" id="UP000078540">
    <property type="component" value="Unassembled WGS sequence"/>
</dbReference>
<dbReference type="AlphaFoldDB" id="A0A195B3C8"/>
<reference evidence="2 3" key="1">
    <citation type="submission" date="2015-09" db="EMBL/GenBank/DDBJ databases">
        <title>Atta colombica WGS genome.</title>
        <authorList>
            <person name="Nygaard S."/>
            <person name="Hu H."/>
            <person name="Boomsma J."/>
            <person name="Zhang G."/>
        </authorList>
    </citation>
    <scope>NUCLEOTIDE SEQUENCE [LARGE SCALE GENOMIC DNA]</scope>
    <source>
        <strain evidence="2">Treedump-2</strain>
        <tissue evidence="2">Whole body</tissue>
    </source>
</reference>
<feature type="compositionally biased region" description="Basic residues" evidence="1">
    <location>
        <begin position="80"/>
        <end position="90"/>
    </location>
</feature>
<evidence type="ECO:0000313" key="2">
    <source>
        <dbReference type="EMBL" id="KYM78699.1"/>
    </source>
</evidence>
<feature type="region of interest" description="Disordered" evidence="1">
    <location>
        <begin position="21"/>
        <end position="93"/>
    </location>
</feature>
<evidence type="ECO:0000313" key="3">
    <source>
        <dbReference type="Proteomes" id="UP000078540"/>
    </source>
</evidence>